<proteinExistence type="predicted"/>
<dbReference type="Gene3D" id="3.40.50.2300">
    <property type="match status" value="2"/>
</dbReference>
<gene>
    <name evidence="1" type="ORF">HD593_007017</name>
</gene>
<dbReference type="InterPro" id="IPR028082">
    <property type="entry name" value="Peripla_BP_I"/>
</dbReference>
<sequence length="947" mass="103027">MTEAVEIPRADGGDSLDHYNTDAIRGFIRTFEQMRARPRARKGDVPLPVLSLHGPFEVTAAFAQILAARCKGAPNAWAESRAGEHAGGEAGAPYLAMSETLLRVARTLSSTGPGKEPQLRFPLFHQVHWMLGMQLPGDTPQAVRELVARETRRRRLQLRPSSELEHRGLLKNLRAYFEGPLSAWAAAAALVSQALAEQLSPVIGLVAVCTALVLAVAHVLLLSRSWAGWRRYRWFTRQPYLMPESSKTRPQSFREFVELVLKARHKAEVPASLSEMSDRGQREPRRECDEIELLLVNAFLEDLRQGYERSRRTFWRRAAWTRTVYPVLLVDTAGEADVNVRLLRRVEQVRRQIPQSDPLFVIHIAAAEGGDPVGPAPAPPAYAEVSGAERLWTEWNRSLRASRAVGDVRHLGIRLKREDARAADAVARSIPLEQPPRPPLLANRWLLRAAILLLFLGPAAVLAREWQSSCGKGVWKAPTGECVGITSGDVSFDERFAEVVNAIEDNNGKIERSGRPYTTIVYVGALSTQPSSAAEDLADAQGELTGIAIRQGELLESADQSIVQLRVLIANAGNGFRFGEQVADRILELARDDPSIAGAIGFGESRDGANAAINRLSSIFLPMLGTAATYDDFGKDGKGRPSLSYFPLSPTNSEVADVSARWARSGALAAPADDGLPHKRPARTAAVFVDADSSDLYSSDIGRRFMKRFGELGGKATLIEYDDAGDAGEELKKLCKRDAEQPDLVFYSGRSTQFGTFVDRISSSPCEGLLVLAGDAVSQYVDGNAARIAMIGKIKLYYTPLATEKAWPPGDIRRPAAFYDALWRRTGPPDDGEVKPSPTYAVLAYDAARAMMDAAQSTYRLQHDPGGDGRGPAVDRGGLLAAFGRLDEIDGASGLISFEQDPSGNRAVDRPLLLATVSASGGIEVVGQCGRLYEQAEPCAMAGRPGS</sequence>
<dbReference type="EMBL" id="JACHMI010000001">
    <property type="protein sequence ID" value="MBB6552222.1"/>
    <property type="molecule type" value="Genomic_DNA"/>
</dbReference>
<evidence type="ECO:0000313" key="2">
    <source>
        <dbReference type="Proteomes" id="UP000565579"/>
    </source>
</evidence>
<name>A0A7X0NYZ0_9ACTN</name>
<protein>
    <submittedName>
        <fullName evidence="1">Uncharacterized protein</fullName>
    </submittedName>
</protein>
<comment type="caution">
    <text evidence="1">The sequence shown here is derived from an EMBL/GenBank/DDBJ whole genome shotgun (WGS) entry which is preliminary data.</text>
</comment>
<dbReference type="Proteomes" id="UP000565579">
    <property type="component" value="Unassembled WGS sequence"/>
</dbReference>
<accession>A0A7X0NYZ0</accession>
<keyword evidence="2" id="KW-1185">Reference proteome</keyword>
<dbReference type="AlphaFoldDB" id="A0A7X0NYZ0"/>
<organism evidence="1 2">
    <name type="scientific">Nonomuraea rubra</name>
    <dbReference type="NCBI Taxonomy" id="46180"/>
    <lineage>
        <taxon>Bacteria</taxon>
        <taxon>Bacillati</taxon>
        <taxon>Actinomycetota</taxon>
        <taxon>Actinomycetes</taxon>
        <taxon>Streptosporangiales</taxon>
        <taxon>Streptosporangiaceae</taxon>
        <taxon>Nonomuraea</taxon>
    </lineage>
</organism>
<evidence type="ECO:0000313" key="1">
    <source>
        <dbReference type="EMBL" id="MBB6552222.1"/>
    </source>
</evidence>
<dbReference type="RefSeq" id="WP_185106174.1">
    <property type="nucleotide sequence ID" value="NZ_BAAAXY010000117.1"/>
</dbReference>
<reference evidence="1 2" key="1">
    <citation type="submission" date="2020-08" db="EMBL/GenBank/DDBJ databases">
        <title>Sequencing the genomes of 1000 actinobacteria strains.</title>
        <authorList>
            <person name="Klenk H.-P."/>
        </authorList>
    </citation>
    <scope>NUCLEOTIDE SEQUENCE [LARGE SCALE GENOMIC DNA]</scope>
    <source>
        <strain evidence="1 2">DSM 43768</strain>
    </source>
</reference>
<dbReference type="SUPFAM" id="SSF53822">
    <property type="entry name" value="Periplasmic binding protein-like I"/>
    <property type="match status" value="1"/>
</dbReference>